<sequence>MPSKKIASITTVTSFKLNQLVLLLLALVFGAASSRAEDFKFKLKNESKSSLLVFYKISKKSGAFKVKSLMKLKPDEERIKEVEVSKGDTISFYGQNQEDVTSALIKKDYTYLNAHKNQVFYIPIVIPEKENASFESLQNLSLQLEHNKVLNFLLKLDSSTVSSFSLLENNFQNVYPLGTFIFVDTKTNRLLLPPLEPSYWNNSENYLTIQDSLYALVTTQHQVQADAQIAYFLGRLSNSFNNNNCVELDFKGKLSLIRWRPSPNANIYQIFNDNAVKAFIQNCYAQIDNPDQQYQRYRLYFLTSYERVDNLEVYGRKFYNFGNQTDLSISSNPGFQLVSSNVGLMYAKNRTLSNYYSVQNAVLRTKAYDFTSLLFKGFKNDIKARIVTDTYMRQRQVQSAILGEYENLISYNPNSQGLSLAKLSKRDSSSLIPVLTTVANLTPYNYQALDTAKAAPAGKNDQVEAYNNRARMFNAHLSEINSLVKQLNQIDADITKISQTKTDAGYANTSKSTPGLLNEIEVSTTLVRKE</sequence>
<reference evidence="1 2" key="1">
    <citation type="submission" date="2020-04" db="EMBL/GenBank/DDBJ databases">
        <title>Genome sequencing of novel species.</title>
        <authorList>
            <person name="Heo J."/>
            <person name="Kim S.-J."/>
            <person name="Kim J.-S."/>
            <person name="Hong S.-B."/>
            <person name="Kwon S.-W."/>
        </authorList>
    </citation>
    <scope>NUCLEOTIDE SEQUENCE [LARGE SCALE GENOMIC DNA]</scope>
    <source>
        <strain evidence="1 2">F39-2</strain>
    </source>
</reference>
<gene>
    <name evidence="1" type="ORF">HH214_15170</name>
</gene>
<name>A0A7L5E170_9SPHI</name>
<dbReference type="EMBL" id="CP051682">
    <property type="protein sequence ID" value="QJD97112.1"/>
    <property type="molecule type" value="Genomic_DNA"/>
</dbReference>
<dbReference type="RefSeq" id="WP_169609004.1">
    <property type="nucleotide sequence ID" value="NZ_CP051682.1"/>
</dbReference>
<evidence type="ECO:0000313" key="1">
    <source>
        <dbReference type="EMBL" id="QJD97112.1"/>
    </source>
</evidence>
<accession>A0A7L5E170</accession>
<proteinExistence type="predicted"/>
<dbReference type="KEGG" id="mrob:HH214_15170"/>
<organism evidence="1 2">
    <name type="scientific">Mucilaginibacter robiniae</name>
    <dbReference type="NCBI Taxonomy" id="2728022"/>
    <lineage>
        <taxon>Bacteria</taxon>
        <taxon>Pseudomonadati</taxon>
        <taxon>Bacteroidota</taxon>
        <taxon>Sphingobacteriia</taxon>
        <taxon>Sphingobacteriales</taxon>
        <taxon>Sphingobacteriaceae</taxon>
        <taxon>Mucilaginibacter</taxon>
    </lineage>
</organism>
<protein>
    <submittedName>
        <fullName evidence="1">Uncharacterized protein</fullName>
    </submittedName>
</protein>
<dbReference type="AlphaFoldDB" id="A0A7L5E170"/>
<dbReference type="Proteomes" id="UP000503278">
    <property type="component" value="Chromosome"/>
</dbReference>
<evidence type="ECO:0000313" key="2">
    <source>
        <dbReference type="Proteomes" id="UP000503278"/>
    </source>
</evidence>
<keyword evidence="2" id="KW-1185">Reference proteome</keyword>